<proteinExistence type="predicted"/>
<protein>
    <submittedName>
        <fullName evidence="3">Uncharacterized protein</fullName>
    </submittedName>
</protein>
<dbReference type="Proteomes" id="UP000078550">
    <property type="component" value="Unassembled WGS sequence"/>
</dbReference>
<sequence length="116" mass="12453">MGKSESECNTVEEKRMNEGGGKKGGVTEGGGKKGGVTEGGGKKGGVTEGGGKKEGITERVMGLPQMSRRAFYRNGAKTHNNNLPSLRMAFTHLRCTHIHVHLGHVCLWNCLIVYTL</sequence>
<dbReference type="AlphaFoldDB" id="A0A1A8YT82"/>
<name>A0A1A8YT82_PLAOA</name>
<reference evidence="4 5" key="2">
    <citation type="submission" date="2016-05" db="EMBL/GenBank/DDBJ databases">
        <authorList>
            <person name="Naeem Raeece"/>
        </authorList>
    </citation>
    <scope>NUCLEOTIDE SEQUENCE [LARGE SCALE GENOMIC DNA]</scope>
</reference>
<organism evidence="3 4">
    <name type="scientific">Plasmodium ovale wallikeri</name>
    <dbReference type="NCBI Taxonomy" id="864142"/>
    <lineage>
        <taxon>Eukaryota</taxon>
        <taxon>Sar</taxon>
        <taxon>Alveolata</taxon>
        <taxon>Apicomplexa</taxon>
        <taxon>Aconoidasida</taxon>
        <taxon>Haemosporida</taxon>
        <taxon>Plasmodiidae</taxon>
        <taxon>Plasmodium</taxon>
        <taxon>Plasmodium (Plasmodium)</taxon>
    </lineage>
</organism>
<accession>A0A1A8YT82</accession>
<gene>
    <name evidence="2" type="ORF">POVWA1_021530</name>
    <name evidence="3" type="ORF">POVWA2_021510</name>
</gene>
<evidence type="ECO:0000313" key="3">
    <source>
        <dbReference type="EMBL" id="SBT34743.1"/>
    </source>
</evidence>
<feature type="region of interest" description="Disordered" evidence="1">
    <location>
        <begin position="1"/>
        <end position="55"/>
    </location>
</feature>
<dbReference type="EMBL" id="FLRD01000070">
    <property type="protein sequence ID" value="SBT34293.1"/>
    <property type="molecule type" value="Genomic_DNA"/>
</dbReference>
<evidence type="ECO:0000313" key="4">
    <source>
        <dbReference type="Proteomes" id="UP000078550"/>
    </source>
</evidence>
<evidence type="ECO:0000313" key="2">
    <source>
        <dbReference type="EMBL" id="SBT34293.1"/>
    </source>
</evidence>
<reference evidence="3" key="1">
    <citation type="submission" date="2016-05" db="EMBL/GenBank/DDBJ databases">
        <authorList>
            <person name="Lavstsen T."/>
            <person name="Jespersen J.S."/>
        </authorList>
    </citation>
    <scope>NUCLEOTIDE SEQUENCE [LARGE SCALE GENOMIC DNA]</scope>
</reference>
<evidence type="ECO:0000256" key="1">
    <source>
        <dbReference type="SAM" id="MobiDB-lite"/>
    </source>
</evidence>
<evidence type="ECO:0000313" key="5">
    <source>
        <dbReference type="Proteomes" id="UP000078555"/>
    </source>
</evidence>
<feature type="compositionally biased region" description="Basic and acidic residues" evidence="1">
    <location>
        <begin position="1"/>
        <end position="21"/>
    </location>
</feature>
<dbReference type="EMBL" id="FLRE01000084">
    <property type="protein sequence ID" value="SBT34743.1"/>
    <property type="molecule type" value="Genomic_DNA"/>
</dbReference>
<keyword evidence="5" id="KW-1185">Reference proteome</keyword>
<dbReference type="Proteomes" id="UP000078555">
    <property type="component" value="Unassembled WGS sequence"/>
</dbReference>
<feature type="compositionally biased region" description="Gly residues" evidence="1">
    <location>
        <begin position="22"/>
        <end position="49"/>
    </location>
</feature>